<reference evidence="4 5" key="1">
    <citation type="submission" date="2019-04" db="EMBL/GenBank/DDBJ databases">
        <title>Bacillus sediminilitoris sp. nov., isolated from a tidal flat sediment on the East China Sea.</title>
        <authorList>
            <person name="Wei Y."/>
            <person name="Mao H."/>
            <person name="Fang J."/>
        </authorList>
    </citation>
    <scope>NUCLEOTIDE SEQUENCE [LARGE SCALE GENOMIC DNA]</scope>
    <source>
        <strain evidence="4 5">DSL-17</strain>
    </source>
</reference>
<dbReference type="Pfam" id="PF17898">
    <property type="entry name" value="GerD"/>
    <property type="match status" value="1"/>
</dbReference>
<feature type="chain" id="PRO_5038348025" evidence="2">
    <location>
        <begin position="24"/>
        <end position="211"/>
    </location>
</feature>
<dbReference type="AlphaFoldDB" id="A0A4S4BN81"/>
<comment type="caution">
    <text evidence="4">The sequence shown here is derived from an EMBL/GenBank/DDBJ whole genome shotgun (WGS) entry which is preliminary data.</text>
</comment>
<dbReference type="OrthoDB" id="2375836at2"/>
<dbReference type="PROSITE" id="PS51257">
    <property type="entry name" value="PROKAR_LIPOPROTEIN"/>
    <property type="match status" value="1"/>
</dbReference>
<feature type="region of interest" description="Disordered" evidence="1">
    <location>
        <begin position="180"/>
        <end position="211"/>
    </location>
</feature>
<dbReference type="RefSeq" id="WP_136357854.1">
    <property type="nucleotide sequence ID" value="NZ_CP046266.1"/>
</dbReference>
<keyword evidence="2" id="KW-0732">Signal</keyword>
<proteinExistence type="predicted"/>
<feature type="compositionally biased region" description="Low complexity" evidence="1">
    <location>
        <begin position="184"/>
        <end position="196"/>
    </location>
</feature>
<feature type="compositionally biased region" description="Gly residues" evidence="1">
    <location>
        <begin position="197"/>
        <end position="211"/>
    </location>
</feature>
<dbReference type="InterPro" id="IPR041262">
    <property type="entry name" value="GerD_central"/>
</dbReference>
<organism evidence="4 5">
    <name type="scientific">Metabacillus sediminilitoris</name>
    <dbReference type="NCBI Taxonomy" id="2567941"/>
    <lineage>
        <taxon>Bacteria</taxon>
        <taxon>Bacillati</taxon>
        <taxon>Bacillota</taxon>
        <taxon>Bacilli</taxon>
        <taxon>Bacillales</taxon>
        <taxon>Bacillaceae</taxon>
        <taxon>Metabacillus</taxon>
    </lineage>
</organism>
<evidence type="ECO:0000313" key="4">
    <source>
        <dbReference type="EMBL" id="THF76122.1"/>
    </source>
</evidence>
<protein>
    <submittedName>
        <fullName evidence="4">Spore gernimation protein GerD</fullName>
    </submittedName>
</protein>
<gene>
    <name evidence="4" type="ORF">E6W99_21920</name>
</gene>
<sequence>MKRHTLLMILGMAVFGLMFSGCAPQEESGGQIDYEETKKMVVDILKTDDGKKALQEVMKDEEMKQVLVMDQKIITETIQSTLTSDKGTKFWQKVFEDPKFVESFATSLQEEHEKVIKSLMKDPEYQKLLIGIFQDPEMQKTMQTSIKSQEFRKHLQDVILETLSSPLYKVKIQETLLKAAEEAGQQQSGGEQSSQQGSGGGQGGEQGGSGS</sequence>
<feature type="signal peptide" evidence="2">
    <location>
        <begin position="1"/>
        <end position="23"/>
    </location>
</feature>
<evidence type="ECO:0000256" key="2">
    <source>
        <dbReference type="SAM" id="SignalP"/>
    </source>
</evidence>
<accession>A0A4S4BN81</accession>
<keyword evidence="5" id="KW-1185">Reference proteome</keyword>
<dbReference type="Gene3D" id="1.10.260.100">
    <property type="match status" value="1"/>
</dbReference>
<dbReference type="EMBL" id="SSNT01000022">
    <property type="protein sequence ID" value="THF76122.1"/>
    <property type="molecule type" value="Genomic_DNA"/>
</dbReference>
<evidence type="ECO:0000256" key="1">
    <source>
        <dbReference type="SAM" id="MobiDB-lite"/>
    </source>
</evidence>
<dbReference type="NCBIfam" id="NF040801">
    <property type="entry name" value="spore_GerD"/>
    <property type="match status" value="1"/>
</dbReference>
<evidence type="ECO:0000259" key="3">
    <source>
        <dbReference type="Pfam" id="PF17898"/>
    </source>
</evidence>
<name>A0A4S4BN81_9BACI</name>
<feature type="domain" description="Spore germination GerD central core" evidence="3">
    <location>
        <begin position="67"/>
        <end position="180"/>
    </location>
</feature>
<dbReference type="Proteomes" id="UP000310334">
    <property type="component" value="Unassembled WGS sequence"/>
</dbReference>
<evidence type="ECO:0000313" key="5">
    <source>
        <dbReference type="Proteomes" id="UP000310334"/>
    </source>
</evidence>